<dbReference type="InterPro" id="IPR014942">
    <property type="entry name" value="AbiEii"/>
</dbReference>
<accession>T1CBT1</accession>
<comment type="caution">
    <text evidence="1">The sequence shown here is derived from an EMBL/GenBank/DDBJ whole genome shotgun (WGS) entry which is preliminary data.</text>
</comment>
<reference evidence="1" key="1">
    <citation type="submission" date="2013-08" db="EMBL/GenBank/DDBJ databases">
        <authorList>
            <person name="Mendez C."/>
            <person name="Richter M."/>
            <person name="Ferrer M."/>
            <person name="Sanchez J."/>
        </authorList>
    </citation>
    <scope>NUCLEOTIDE SEQUENCE</scope>
</reference>
<proteinExistence type="predicted"/>
<sequence length="104" mass="11803">GIGLSCSTQRKTNSIKLFLRTPDTGLKIKVEINTREIDAHPHHCSLPLAVKSSWYTGSASIQTFRLEELMATKLRALFQRRKGRDVFALWVAITQCEVDWEQSA</sequence>
<dbReference type="AlphaFoldDB" id="T1CBT1"/>
<dbReference type="EMBL" id="AUZY01000053">
    <property type="protein sequence ID" value="EQD79712.1"/>
    <property type="molecule type" value="Genomic_DNA"/>
</dbReference>
<feature type="non-terminal residue" evidence="1">
    <location>
        <position position="104"/>
    </location>
</feature>
<protein>
    <submittedName>
        <fullName evidence="1">Uncharacterized protein</fullName>
    </submittedName>
</protein>
<feature type="non-terminal residue" evidence="1">
    <location>
        <position position="1"/>
    </location>
</feature>
<gene>
    <name evidence="1" type="ORF">B1B_00064</name>
</gene>
<reference evidence="1" key="2">
    <citation type="journal article" date="2014" name="ISME J.">
        <title>Microbial stratification in low pH oxic and suboxic macroscopic growths along an acid mine drainage.</title>
        <authorList>
            <person name="Mendez-Garcia C."/>
            <person name="Mesa V."/>
            <person name="Sprenger R.R."/>
            <person name="Richter M."/>
            <person name="Diez M.S."/>
            <person name="Solano J."/>
            <person name="Bargiela R."/>
            <person name="Golyshina O.V."/>
            <person name="Manteca A."/>
            <person name="Ramos J.L."/>
            <person name="Gallego J.R."/>
            <person name="Llorente I."/>
            <person name="Martins Dos Santos V.A."/>
            <person name="Jensen O.N."/>
            <person name="Pelaez A.I."/>
            <person name="Sanchez J."/>
            <person name="Ferrer M."/>
        </authorList>
    </citation>
    <scope>NUCLEOTIDE SEQUENCE</scope>
</reference>
<organism evidence="1">
    <name type="scientific">mine drainage metagenome</name>
    <dbReference type="NCBI Taxonomy" id="410659"/>
    <lineage>
        <taxon>unclassified sequences</taxon>
        <taxon>metagenomes</taxon>
        <taxon>ecological metagenomes</taxon>
    </lineage>
</organism>
<evidence type="ECO:0000313" key="1">
    <source>
        <dbReference type="EMBL" id="EQD79712.1"/>
    </source>
</evidence>
<dbReference type="Pfam" id="PF08843">
    <property type="entry name" value="AbiEii"/>
    <property type="match status" value="1"/>
</dbReference>
<name>T1CBT1_9ZZZZ</name>